<dbReference type="InterPro" id="IPR004843">
    <property type="entry name" value="Calcineurin-like_PHP"/>
</dbReference>
<dbReference type="NCBIfam" id="TIGR04123">
    <property type="entry name" value="P_estr_lig_assc"/>
    <property type="match status" value="1"/>
</dbReference>
<keyword evidence="2" id="KW-0255">Endonuclease</keyword>
<dbReference type="Gene3D" id="3.60.21.10">
    <property type="match status" value="1"/>
</dbReference>
<dbReference type="GO" id="GO:0016787">
    <property type="term" value="F:hydrolase activity"/>
    <property type="evidence" value="ECO:0007669"/>
    <property type="project" value="UniProtKB-KW"/>
</dbReference>
<keyword evidence="2" id="KW-0378">Hydrolase</keyword>
<evidence type="ECO:0000313" key="3">
    <source>
        <dbReference type="Proteomes" id="UP001595379"/>
    </source>
</evidence>
<dbReference type="PANTHER" id="PTHR39323">
    <property type="entry name" value="BLR1149 PROTEIN"/>
    <property type="match status" value="1"/>
</dbReference>
<dbReference type="PIRSF" id="PIRSF000887">
    <property type="entry name" value="Pesterase_MJ0037"/>
    <property type="match status" value="1"/>
</dbReference>
<gene>
    <name evidence="2" type="primary">pdeM</name>
    <name evidence="2" type="ORF">ACFOOR_09980</name>
</gene>
<name>A0ABV6ZY56_9PROT</name>
<dbReference type="InterPro" id="IPR024173">
    <property type="entry name" value="Pesterase_MJ0037-like"/>
</dbReference>
<dbReference type="PANTHER" id="PTHR39323:SF1">
    <property type="entry name" value="BLR1149 PROTEIN"/>
    <property type="match status" value="1"/>
</dbReference>
<evidence type="ECO:0000259" key="1">
    <source>
        <dbReference type="Pfam" id="PF00149"/>
    </source>
</evidence>
<dbReference type="Proteomes" id="UP001595379">
    <property type="component" value="Unassembled WGS sequence"/>
</dbReference>
<sequence>MAEAMAFEDRSAWSLSGVEVIADRSGALYLPGERVLAVADLHFEKGSAFAAKGIFLPPYDTRATLKRLAEAIVRLQPHTVIALGDSFHDLGADGRMDAGDADTLAALVRSVADWVWIEGNHDPVPPPRFGGMIAGELSLGPLTFRHEPSAQDGEVAGHLHPCAKVSGNGRTLRARCFASDGKRAVLPSFGAFTGGLNVRDAAFAKVFGCCPDAWVIGRRTVYPIAARRLLPDRVR</sequence>
<evidence type="ECO:0000313" key="2">
    <source>
        <dbReference type="EMBL" id="MFC2926431.1"/>
    </source>
</evidence>
<keyword evidence="2" id="KW-0540">Nuclease</keyword>
<organism evidence="2 3">
    <name type="scientific">Hyphobacterium vulgare</name>
    <dbReference type="NCBI Taxonomy" id="1736751"/>
    <lineage>
        <taxon>Bacteria</taxon>
        <taxon>Pseudomonadati</taxon>
        <taxon>Pseudomonadota</taxon>
        <taxon>Alphaproteobacteria</taxon>
        <taxon>Maricaulales</taxon>
        <taxon>Maricaulaceae</taxon>
        <taxon>Hyphobacterium</taxon>
    </lineage>
</organism>
<dbReference type="GO" id="GO:0004519">
    <property type="term" value="F:endonuclease activity"/>
    <property type="evidence" value="ECO:0007669"/>
    <property type="project" value="UniProtKB-KW"/>
</dbReference>
<keyword evidence="2" id="KW-0436">Ligase</keyword>
<dbReference type="InterPro" id="IPR026336">
    <property type="entry name" value="PdeM-like"/>
</dbReference>
<dbReference type="InterPro" id="IPR029052">
    <property type="entry name" value="Metallo-depent_PP-like"/>
</dbReference>
<feature type="domain" description="Calcineurin-like phosphoesterase" evidence="1">
    <location>
        <begin position="34"/>
        <end position="134"/>
    </location>
</feature>
<dbReference type="SUPFAM" id="SSF56300">
    <property type="entry name" value="Metallo-dependent phosphatases"/>
    <property type="match status" value="1"/>
</dbReference>
<keyword evidence="3" id="KW-1185">Reference proteome</keyword>
<dbReference type="Pfam" id="PF00149">
    <property type="entry name" value="Metallophos"/>
    <property type="match status" value="1"/>
</dbReference>
<proteinExistence type="predicted"/>
<protein>
    <submittedName>
        <fullName evidence="2">Ligase-associated DNA damage response endonuclease PdeM</fullName>
        <ecNumber evidence="2">3.1.-.-</ecNumber>
    </submittedName>
</protein>
<dbReference type="GO" id="GO:0016874">
    <property type="term" value="F:ligase activity"/>
    <property type="evidence" value="ECO:0007669"/>
    <property type="project" value="UniProtKB-KW"/>
</dbReference>
<accession>A0ABV6ZY56</accession>
<dbReference type="RefSeq" id="WP_380214435.1">
    <property type="nucleotide sequence ID" value="NZ_JBHRSV010000019.1"/>
</dbReference>
<dbReference type="EC" id="3.1.-.-" evidence="2"/>
<comment type="caution">
    <text evidence="2">The sequence shown here is derived from an EMBL/GenBank/DDBJ whole genome shotgun (WGS) entry which is preliminary data.</text>
</comment>
<reference evidence="3" key="1">
    <citation type="journal article" date="2019" name="Int. J. Syst. Evol. Microbiol.">
        <title>The Global Catalogue of Microorganisms (GCM) 10K type strain sequencing project: providing services to taxonomists for standard genome sequencing and annotation.</title>
        <authorList>
            <consortium name="The Broad Institute Genomics Platform"/>
            <consortium name="The Broad Institute Genome Sequencing Center for Infectious Disease"/>
            <person name="Wu L."/>
            <person name="Ma J."/>
        </authorList>
    </citation>
    <scope>NUCLEOTIDE SEQUENCE [LARGE SCALE GENOMIC DNA]</scope>
    <source>
        <strain evidence="3">KCTC 52487</strain>
    </source>
</reference>
<dbReference type="EMBL" id="JBHRSV010000019">
    <property type="protein sequence ID" value="MFC2926431.1"/>
    <property type="molecule type" value="Genomic_DNA"/>
</dbReference>